<comment type="caution">
    <text evidence="4">The sequence shown here is derived from an EMBL/GenBank/DDBJ whole genome shotgun (WGS) entry which is preliminary data.</text>
</comment>
<feature type="region of interest" description="Disordered" evidence="1">
    <location>
        <begin position="131"/>
        <end position="161"/>
    </location>
</feature>
<dbReference type="PROSITE" id="PS50853">
    <property type="entry name" value="FN3"/>
    <property type="match status" value="1"/>
</dbReference>
<dbReference type="Gene3D" id="2.60.40.10">
    <property type="entry name" value="Immunoglobulins"/>
    <property type="match status" value="1"/>
</dbReference>
<dbReference type="GO" id="GO:0046872">
    <property type="term" value="F:metal ion binding"/>
    <property type="evidence" value="ECO:0007669"/>
    <property type="project" value="InterPro"/>
</dbReference>
<dbReference type="InterPro" id="IPR008963">
    <property type="entry name" value="Purple_acid_Pase-like_N"/>
</dbReference>
<dbReference type="InterPro" id="IPR003961">
    <property type="entry name" value="FN3_dom"/>
</dbReference>
<evidence type="ECO:0000313" key="4">
    <source>
        <dbReference type="EMBL" id="OGK23269.1"/>
    </source>
</evidence>
<keyword evidence="2" id="KW-1133">Transmembrane helix</keyword>
<dbReference type="AlphaFoldDB" id="A0A1F7GW79"/>
<dbReference type="EMBL" id="MFZO01000049">
    <property type="protein sequence ID" value="OGK23269.1"/>
    <property type="molecule type" value="Genomic_DNA"/>
</dbReference>
<proteinExistence type="predicted"/>
<dbReference type="SUPFAM" id="SSF49363">
    <property type="entry name" value="Purple acid phosphatase, N-terminal domain"/>
    <property type="match status" value="1"/>
</dbReference>
<gene>
    <name evidence="4" type="ORF">A3C25_01225</name>
</gene>
<feature type="transmembrane region" description="Helical" evidence="2">
    <location>
        <begin position="7"/>
        <end position="28"/>
    </location>
</feature>
<feature type="compositionally biased region" description="Polar residues" evidence="1">
    <location>
        <begin position="140"/>
        <end position="161"/>
    </location>
</feature>
<dbReference type="GO" id="GO:0003993">
    <property type="term" value="F:acid phosphatase activity"/>
    <property type="evidence" value="ECO:0007669"/>
    <property type="project" value="InterPro"/>
</dbReference>
<evidence type="ECO:0000256" key="1">
    <source>
        <dbReference type="SAM" id="MobiDB-lite"/>
    </source>
</evidence>
<dbReference type="InterPro" id="IPR013783">
    <property type="entry name" value="Ig-like_fold"/>
</dbReference>
<protein>
    <recommendedName>
        <fullName evidence="3">Fibronectin type-III domain-containing protein</fullName>
    </recommendedName>
</protein>
<keyword evidence="2" id="KW-0472">Membrane</keyword>
<keyword evidence="2" id="KW-0812">Transmembrane</keyword>
<organism evidence="4 5">
    <name type="scientific">Candidatus Roizmanbacteria bacterium RIFCSPHIGHO2_02_FULL_38_11</name>
    <dbReference type="NCBI Taxonomy" id="1802039"/>
    <lineage>
        <taxon>Bacteria</taxon>
        <taxon>Candidatus Roizmaniibacteriota</taxon>
    </lineage>
</organism>
<evidence type="ECO:0000313" key="5">
    <source>
        <dbReference type="Proteomes" id="UP000177913"/>
    </source>
</evidence>
<accession>A0A1F7GW79</accession>
<name>A0A1F7GW79_9BACT</name>
<reference evidence="4 5" key="1">
    <citation type="journal article" date="2016" name="Nat. Commun.">
        <title>Thousands of microbial genomes shed light on interconnected biogeochemical processes in an aquifer system.</title>
        <authorList>
            <person name="Anantharaman K."/>
            <person name="Brown C.T."/>
            <person name="Hug L.A."/>
            <person name="Sharon I."/>
            <person name="Castelle C.J."/>
            <person name="Probst A.J."/>
            <person name="Thomas B.C."/>
            <person name="Singh A."/>
            <person name="Wilkins M.J."/>
            <person name="Karaoz U."/>
            <person name="Brodie E.L."/>
            <person name="Williams K.H."/>
            <person name="Hubbard S.S."/>
            <person name="Banfield J.F."/>
        </authorList>
    </citation>
    <scope>NUCLEOTIDE SEQUENCE [LARGE SCALE GENOMIC DNA]</scope>
</reference>
<feature type="domain" description="Fibronectin type-III" evidence="3">
    <location>
        <begin position="39"/>
        <end position="129"/>
    </location>
</feature>
<sequence>MLKIPKLAAIAVGSILSIVFLVIGFSVVQNLSGRAEDQVPRDVVVSDMTTSSARITYATGTNTQGVVEYGVSPTTLNLLAPEGGSDTDHEMELTLLSAGTTYYFQISIGGKKFDNAGVPWSFTTKSSDSSDLEELISLSPTSARRPTSVREPTSNPESTCSETTCEKIKLKLGRGCTTQDYMKCIKRNPTFAPLTTP</sequence>
<dbReference type="Proteomes" id="UP000177913">
    <property type="component" value="Unassembled WGS sequence"/>
</dbReference>
<evidence type="ECO:0000259" key="3">
    <source>
        <dbReference type="PROSITE" id="PS50853"/>
    </source>
</evidence>
<evidence type="ECO:0000256" key="2">
    <source>
        <dbReference type="SAM" id="Phobius"/>
    </source>
</evidence>